<dbReference type="PANTHER" id="PTHR34220">
    <property type="entry name" value="SENSOR HISTIDINE KINASE YPDA"/>
    <property type="match status" value="1"/>
</dbReference>
<protein>
    <recommendedName>
        <fullName evidence="7">7TM diverse intracellular signalling</fullName>
    </recommendedName>
</protein>
<feature type="transmembrane region" description="Helical" evidence="1">
    <location>
        <begin position="368"/>
        <end position="387"/>
    </location>
</feature>
<reference evidence="5 6" key="1">
    <citation type="submission" date="2019-08" db="EMBL/GenBank/DDBJ databases">
        <title>Professor.</title>
        <authorList>
            <person name="Park J.S."/>
        </authorList>
    </citation>
    <scope>NUCLEOTIDE SEQUENCE [LARGE SCALE GENOMIC DNA]</scope>
    <source>
        <strain evidence="5 6">176CP5-101</strain>
    </source>
</reference>
<feature type="transmembrane region" description="Helical" evidence="1">
    <location>
        <begin position="218"/>
        <end position="234"/>
    </location>
</feature>
<dbReference type="PANTHER" id="PTHR34220:SF7">
    <property type="entry name" value="SENSOR HISTIDINE KINASE YPDA"/>
    <property type="match status" value="1"/>
</dbReference>
<dbReference type="InterPro" id="IPR050640">
    <property type="entry name" value="Bact_2-comp_sensor_kinase"/>
</dbReference>
<feature type="signal peptide" evidence="2">
    <location>
        <begin position="1"/>
        <end position="22"/>
    </location>
</feature>
<dbReference type="RefSeq" id="WP_147741111.1">
    <property type="nucleotide sequence ID" value="NZ_VRUR01000001.1"/>
</dbReference>
<dbReference type="Pfam" id="PF07695">
    <property type="entry name" value="7TMR-DISM_7TM"/>
    <property type="match status" value="1"/>
</dbReference>
<keyword evidence="1" id="KW-1133">Transmembrane helix</keyword>
<feature type="transmembrane region" description="Helical" evidence="1">
    <location>
        <begin position="193"/>
        <end position="211"/>
    </location>
</feature>
<dbReference type="Gene3D" id="3.30.565.10">
    <property type="entry name" value="Histidine kinase-like ATPase, C-terminal domain"/>
    <property type="match status" value="1"/>
</dbReference>
<proteinExistence type="predicted"/>
<keyword evidence="1" id="KW-0472">Membrane</keyword>
<feature type="chain" id="PRO_5022739372" description="7TM diverse intracellular signalling" evidence="2">
    <location>
        <begin position="23"/>
        <end position="620"/>
    </location>
</feature>
<feature type="transmembrane region" description="Helical" evidence="1">
    <location>
        <begin position="286"/>
        <end position="307"/>
    </location>
</feature>
<keyword evidence="2" id="KW-0732">Signal</keyword>
<evidence type="ECO:0000256" key="2">
    <source>
        <dbReference type="SAM" id="SignalP"/>
    </source>
</evidence>
<evidence type="ECO:0000256" key="1">
    <source>
        <dbReference type="SAM" id="Phobius"/>
    </source>
</evidence>
<feature type="domain" description="Signal transduction histidine kinase internal region" evidence="3">
    <location>
        <begin position="407"/>
        <end position="485"/>
    </location>
</feature>
<evidence type="ECO:0000313" key="6">
    <source>
        <dbReference type="Proteomes" id="UP000321456"/>
    </source>
</evidence>
<evidence type="ECO:0000259" key="3">
    <source>
        <dbReference type="Pfam" id="PF06580"/>
    </source>
</evidence>
<evidence type="ECO:0008006" key="7">
    <source>
        <dbReference type="Google" id="ProtNLM"/>
    </source>
</evidence>
<feature type="transmembrane region" description="Helical" evidence="1">
    <location>
        <begin position="319"/>
        <end position="337"/>
    </location>
</feature>
<gene>
    <name evidence="5" type="ORF">FVB32_03065</name>
</gene>
<evidence type="ECO:0000313" key="5">
    <source>
        <dbReference type="EMBL" id="TXN37281.1"/>
    </source>
</evidence>
<dbReference type="AlphaFoldDB" id="A0A5C8V6A7"/>
<dbReference type="InterPro" id="IPR036890">
    <property type="entry name" value="HATPase_C_sf"/>
</dbReference>
<dbReference type="GO" id="GO:0016020">
    <property type="term" value="C:membrane"/>
    <property type="evidence" value="ECO:0007669"/>
    <property type="project" value="InterPro"/>
</dbReference>
<keyword evidence="1" id="KW-0812">Transmembrane</keyword>
<organism evidence="5 6">
    <name type="scientific">Flagellimonas hymeniacidonis</name>
    <dbReference type="NCBI Taxonomy" id="2603628"/>
    <lineage>
        <taxon>Bacteria</taxon>
        <taxon>Pseudomonadati</taxon>
        <taxon>Bacteroidota</taxon>
        <taxon>Flavobacteriia</taxon>
        <taxon>Flavobacteriales</taxon>
        <taxon>Flavobacteriaceae</taxon>
        <taxon>Flagellimonas</taxon>
    </lineage>
</organism>
<comment type="caution">
    <text evidence="5">The sequence shown here is derived from an EMBL/GenBank/DDBJ whole genome shotgun (WGS) entry which is preliminary data.</text>
</comment>
<dbReference type="Pfam" id="PF06580">
    <property type="entry name" value="His_kinase"/>
    <property type="match status" value="1"/>
</dbReference>
<dbReference type="InterPro" id="IPR010559">
    <property type="entry name" value="Sig_transdc_His_kin_internal"/>
</dbReference>
<sequence length="620" mass="72240">MKKAYIFWILGLFFSVGSNLNAQTTKEQHVKTIPFAVFKTNDPGLELSSILNANYPFEPQTTYLKLRKPKDIYWIRLDFVNNLDFLKKSEKWRLVTPSFGKAQLFYIENDSLKQKGFGKFDTYEQRNSQLHSHEILFKKQNLIDDRYLYIKAHLITYHQDINTWKIDIISDEDSQLFNGTYFNSYAGQLAKDYLYLGACSIAFFLFLTIFIYSRRTEFLYYSLYVLCSIIYLIFPEIEHADLIAFFDTFLGHWVIAISQVLINLFYVLFASHFLQSKKAYPKLHKIMCFVIYTLLAVVVLDGITYLLGYYTIHLKILDFQRLFMTIFGILSMGYLILKAKDKLALFIVLGSFLYMAGALLFLFLLNRYYMVVGSLLEVIIFSLGLVYKIKIDYEEKLELQNQVSIKEISALRAQMNPHFIFNSLNSIQHLILNNDTVSAVKYLSKFGRLTRNILESSFETRVTLTDEIKLLFSYLELESLRFNKTFVYSINTEEDWDTDSVEIPLLLIQPYVENAIIHGLMGKKYGKRILNINFKKYVDGVICEIEDNGIGRIASKNEKSIIKKQIKSRGMEITEKRLKLLGKYNTEKSSVEIVDRYDLNGNPTGTTVIIRIFEILKTAV</sequence>
<dbReference type="GO" id="GO:0000155">
    <property type="term" value="F:phosphorelay sensor kinase activity"/>
    <property type="evidence" value="ECO:0007669"/>
    <property type="project" value="InterPro"/>
</dbReference>
<dbReference type="EMBL" id="VRUR01000001">
    <property type="protein sequence ID" value="TXN37281.1"/>
    <property type="molecule type" value="Genomic_DNA"/>
</dbReference>
<accession>A0A5C8V6A7</accession>
<feature type="transmembrane region" description="Helical" evidence="1">
    <location>
        <begin position="254"/>
        <end position="274"/>
    </location>
</feature>
<feature type="transmembrane region" description="Helical" evidence="1">
    <location>
        <begin position="344"/>
        <end position="362"/>
    </location>
</feature>
<feature type="domain" description="7TM-DISM receptor extracellular" evidence="4">
    <location>
        <begin position="193"/>
        <end position="387"/>
    </location>
</feature>
<dbReference type="Proteomes" id="UP000321456">
    <property type="component" value="Unassembled WGS sequence"/>
</dbReference>
<name>A0A5C8V6A7_9FLAO</name>
<dbReference type="InterPro" id="IPR011623">
    <property type="entry name" value="7TMR_DISM_rcpt_extracell_dom1"/>
</dbReference>
<evidence type="ECO:0000259" key="4">
    <source>
        <dbReference type="Pfam" id="PF07695"/>
    </source>
</evidence>
<keyword evidence="6" id="KW-1185">Reference proteome</keyword>